<evidence type="ECO:0000313" key="3">
    <source>
        <dbReference type="Proteomes" id="UP000281474"/>
    </source>
</evidence>
<proteinExistence type="predicted"/>
<gene>
    <name evidence="2" type="ORF">D5018_01205</name>
</gene>
<dbReference type="OrthoDB" id="8561347at2"/>
<protein>
    <recommendedName>
        <fullName evidence="1">DUF6475 domain-containing protein</fullName>
    </recommendedName>
</protein>
<sequence length="156" mass="17814">MIESDKIEFAQIWASAWNLYRQKISTQILTIAFEALKNYSIEEIRTGMTHHIRSPDTGQFCPTPTDIIKHIDGNSISKSLLAWNKVDEAIKRVGAWSSVIFDDPLIHRVITDMGGWVKLCKIQESDYPYKMNLNKSVALHPQYPVARSELDHSVLS</sequence>
<dbReference type="AlphaFoldDB" id="A0A3L8Q2G6"/>
<name>A0A3L8Q2G6_9GAMM</name>
<organism evidence="2 3">
    <name type="scientific">Parashewanella curva</name>
    <dbReference type="NCBI Taxonomy" id="2338552"/>
    <lineage>
        <taxon>Bacteria</taxon>
        <taxon>Pseudomonadati</taxon>
        <taxon>Pseudomonadota</taxon>
        <taxon>Gammaproteobacteria</taxon>
        <taxon>Alteromonadales</taxon>
        <taxon>Shewanellaceae</taxon>
        <taxon>Parashewanella</taxon>
    </lineage>
</organism>
<feature type="domain" description="DUF6475" evidence="1">
    <location>
        <begin position="99"/>
        <end position="132"/>
    </location>
</feature>
<dbReference type="Proteomes" id="UP000281474">
    <property type="component" value="Unassembled WGS sequence"/>
</dbReference>
<accession>A0A3L8Q2G6</accession>
<dbReference type="EMBL" id="QZEI01000001">
    <property type="protein sequence ID" value="RLV61754.1"/>
    <property type="molecule type" value="Genomic_DNA"/>
</dbReference>
<reference evidence="2 3" key="1">
    <citation type="submission" date="2018-09" db="EMBL/GenBank/DDBJ databases">
        <title>Phylogeny of the Shewanellaceae, and recommendation for two new genera, Pseudoshewanella and Parashewanella.</title>
        <authorList>
            <person name="Wang G."/>
        </authorList>
    </citation>
    <scope>NUCLEOTIDE SEQUENCE [LARGE SCALE GENOMIC DNA]</scope>
    <source>
        <strain evidence="2 3">C51</strain>
    </source>
</reference>
<keyword evidence="3" id="KW-1185">Reference proteome</keyword>
<dbReference type="InterPro" id="IPR045521">
    <property type="entry name" value="DUF6475"/>
</dbReference>
<evidence type="ECO:0000313" key="2">
    <source>
        <dbReference type="EMBL" id="RLV61754.1"/>
    </source>
</evidence>
<evidence type="ECO:0000259" key="1">
    <source>
        <dbReference type="Pfam" id="PF20081"/>
    </source>
</evidence>
<dbReference type="Pfam" id="PF20081">
    <property type="entry name" value="DUF6475"/>
    <property type="match status" value="1"/>
</dbReference>
<comment type="caution">
    <text evidence="2">The sequence shown here is derived from an EMBL/GenBank/DDBJ whole genome shotgun (WGS) entry which is preliminary data.</text>
</comment>